<dbReference type="PANTHER" id="PTHR38459:SF1">
    <property type="entry name" value="PROPHAGE BACTOPRENOL-LINKED GLUCOSE TRANSLOCASE HOMOLOG"/>
    <property type="match status" value="1"/>
</dbReference>
<dbReference type="RefSeq" id="WP_012899392.1">
    <property type="nucleotide sequence ID" value="NC_013665.1"/>
</dbReference>
<organism evidence="8 9">
    <name type="scientific">Methanocella paludicola (strain DSM 17711 / JCM 13418 / NBRC 101707 / SANAE)</name>
    <dbReference type="NCBI Taxonomy" id="304371"/>
    <lineage>
        <taxon>Archaea</taxon>
        <taxon>Methanobacteriati</taxon>
        <taxon>Methanobacteriota</taxon>
        <taxon>Stenosarchaea group</taxon>
        <taxon>Methanomicrobia</taxon>
        <taxon>Methanocellales</taxon>
        <taxon>Methanocellaceae</taxon>
        <taxon>Methanocella</taxon>
    </lineage>
</organism>
<dbReference type="GO" id="GO:0000271">
    <property type="term" value="P:polysaccharide biosynthetic process"/>
    <property type="evidence" value="ECO:0007669"/>
    <property type="project" value="InterPro"/>
</dbReference>
<accession>D1YW90</accession>
<dbReference type="Proteomes" id="UP000001882">
    <property type="component" value="Chromosome"/>
</dbReference>
<dbReference type="KEGG" id="mpd:MCP_0640"/>
<dbReference type="InParanoid" id="D1YW90"/>
<dbReference type="GeneID" id="8682902"/>
<feature type="transmembrane region" description="Helical" evidence="6">
    <location>
        <begin position="21"/>
        <end position="44"/>
    </location>
</feature>
<dbReference type="GO" id="GO:0005886">
    <property type="term" value="C:plasma membrane"/>
    <property type="evidence" value="ECO:0007669"/>
    <property type="project" value="TreeGrafter"/>
</dbReference>
<dbReference type="InterPro" id="IPR051401">
    <property type="entry name" value="GtrA_CellWall_Glycosyl"/>
</dbReference>
<dbReference type="PANTHER" id="PTHR38459">
    <property type="entry name" value="PROPHAGE BACTOPRENOL-LINKED GLUCOSE TRANSLOCASE HOMOLOG"/>
    <property type="match status" value="1"/>
</dbReference>
<evidence type="ECO:0000256" key="2">
    <source>
        <dbReference type="ARBA" id="ARBA00009399"/>
    </source>
</evidence>
<feature type="transmembrane region" description="Helical" evidence="6">
    <location>
        <begin position="50"/>
        <end position="68"/>
    </location>
</feature>
<evidence type="ECO:0000256" key="6">
    <source>
        <dbReference type="SAM" id="Phobius"/>
    </source>
</evidence>
<evidence type="ECO:0000313" key="9">
    <source>
        <dbReference type="Proteomes" id="UP000001882"/>
    </source>
</evidence>
<evidence type="ECO:0000256" key="3">
    <source>
        <dbReference type="ARBA" id="ARBA00022692"/>
    </source>
</evidence>
<evidence type="ECO:0000313" key="8">
    <source>
        <dbReference type="EMBL" id="BAI60712.1"/>
    </source>
</evidence>
<keyword evidence="3 6" id="KW-0812">Transmembrane</keyword>
<name>D1YW90_METPS</name>
<reference evidence="8 9" key="1">
    <citation type="journal article" date="2007" name="Appl. Environ. Microbiol.">
        <title>Isolation of key methanogens for global methane emission from rice paddy fields: a novel isolate affiliated with the clone cluster rice cluster I.</title>
        <authorList>
            <person name="Sakai S."/>
            <person name="Imachi H."/>
            <person name="Sekiguchi Y."/>
            <person name="Ohashi A."/>
            <person name="Harada H."/>
            <person name="Kamagata Y."/>
        </authorList>
    </citation>
    <scope>NUCLEOTIDE SEQUENCE [LARGE SCALE GENOMIC DNA]</scope>
    <source>
        <strain evidence="9">DSM 17711 / JCM 13418 / NBRC 101707 / SANAE</strain>
    </source>
</reference>
<evidence type="ECO:0000259" key="7">
    <source>
        <dbReference type="Pfam" id="PF04138"/>
    </source>
</evidence>
<protein>
    <recommendedName>
        <fullName evidence="7">GtrA/DPMS transmembrane domain-containing protein</fullName>
    </recommendedName>
</protein>
<dbReference type="EMBL" id="AP011532">
    <property type="protein sequence ID" value="BAI60712.1"/>
    <property type="molecule type" value="Genomic_DNA"/>
</dbReference>
<feature type="transmembrane region" description="Helical" evidence="6">
    <location>
        <begin position="88"/>
        <end position="112"/>
    </location>
</feature>
<reference evidence="8 9" key="2">
    <citation type="journal article" date="2008" name="Int. J. Syst. Evol. Microbiol.">
        <title>Methanocella paludicola gen. nov., sp. nov., a methane-producing archaeon, the first isolate of the lineage 'Rice Cluster I', and proposal of the new archaeal order Methanocellales ord. nov.</title>
        <authorList>
            <person name="Sakai S."/>
            <person name="Imachi H."/>
            <person name="Hanada S."/>
            <person name="Ohashi A."/>
            <person name="Harada H."/>
            <person name="Kamagata Y."/>
        </authorList>
    </citation>
    <scope>NUCLEOTIDE SEQUENCE [LARGE SCALE GENOMIC DNA]</scope>
    <source>
        <strain evidence="9">DSM 17711 / JCM 13418 / NBRC 101707 / SANAE</strain>
    </source>
</reference>
<feature type="transmembrane region" description="Helical" evidence="6">
    <location>
        <begin position="118"/>
        <end position="138"/>
    </location>
</feature>
<sequence length="148" mass="16628">MDFLKTIDGLLSRVYADYMKLGKYFAVGAVGTIAEWSLYSGLIVFTLLDYRVATAAAYFLGMIINYTLNRYFTFNSTYKKIHVQFASFAAIALIGLGIQELVMIGVIGYLFNNTTSDSIQIISKVIATFVGFVWTFIANKKITFKVFQ</sequence>
<comment type="similarity">
    <text evidence="2">Belongs to the GtrA family.</text>
</comment>
<dbReference type="Pfam" id="PF04138">
    <property type="entry name" value="GtrA_DPMS_TM"/>
    <property type="match status" value="1"/>
</dbReference>
<gene>
    <name evidence="8" type="ordered locus">MCP_0640</name>
</gene>
<dbReference type="OrthoDB" id="148105at2157"/>
<evidence type="ECO:0000256" key="1">
    <source>
        <dbReference type="ARBA" id="ARBA00004141"/>
    </source>
</evidence>
<keyword evidence="9" id="KW-1185">Reference proteome</keyword>
<dbReference type="InterPro" id="IPR007267">
    <property type="entry name" value="GtrA_DPMS_TM"/>
</dbReference>
<comment type="subcellular location">
    <subcellularLocation>
        <location evidence="1">Membrane</location>
        <topology evidence="1">Multi-pass membrane protein</topology>
    </subcellularLocation>
</comment>
<feature type="domain" description="GtrA/DPMS transmembrane" evidence="7">
    <location>
        <begin position="23"/>
        <end position="144"/>
    </location>
</feature>
<reference evidence="9" key="3">
    <citation type="journal article" date="2011" name="PLoS ONE">
        <title>Genome sequence of a mesophilic hydrogenotrophic methanogen Methanocella paludicola, the first cultivated representative of the order Methanocellales.</title>
        <authorList>
            <person name="Sakai S."/>
            <person name="Takaki Y."/>
            <person name="Shimamura S."/>
            <person name="Sekine M."/>
            <person name="Tajima T."/>
            <person name="Kosugi H."/>
            <person name="Ichikawa N."/>
            <person name="Tasumi E."/>
            <person name="Hiraki A.T."/>
            <person name="Shimizu A."/>
            <person name="Kato Y."/>
            <person name="Nishiko R."/>
            <person name="Mori K."/>
            <person name="Fujita N."/>
            <person name="Imachi H."/>
            <person name="Takai K."/>
        </authorList>
    </citation>
    <scope>NUCLEOTIDE SEQUENCE [LARGE SCALE GENOMIC DNA]</scope>
    <source>
        <strain evidence="9">DSM 17711 / JCM 13418 / NBRC 101707 / SANAE</strain>
    </source>
</reference>
<dbReference type="AlphaFoldDB" id="D1YW90"/>
<keyword evidence="4 6" id="KW-1133">Transmembrane helix</keyword>
<keyword evidence="5 6" id="KW-0472">Membrane</keyword>
<dbReference type="eggNOG" id="arCOG02228">
    <property type="taxonomic scope" value="Archaea"/>
</dbReference>
<evidence type="ECO:0000256" key="4">
    <source>
        <dbReference type="ARBA" id="ARBA00022989"/>
    </source>
</evidence>
<dbReference type="STRING" id="304371.MCP_0640"/>
<proteinExistence type="inferred from homology"/>
<evidence type="ECO:0000256" key="5">
    <source>
        <dbReference type="ARBA" id="ARBA00023136"/>
    </source>
</evidence>